<organism evidence="2 3">
    <name type="scientific">Allokutzneria oryzae</name>
    <dbReference type="NCBI Taxonomy" id="1378989"/>
    <lineage>
        <taxon>Bacteria</taxon>
        <taxon>Bacillati</taxon>
        <taxon>Actinomycetota</taxon>
        <taxon>Actinomycetes</taxon>
        <taxon>Pseudonocardiales</taxon>
        <taxon>Pseudonocardiaceae</taxon>
        <taxon>Allokutzneria</taxon>
    </lineage>
</organism>
<comment type="caution">
    <text evidence="2">The sequence shown here is derived from an EMBL/GenBank/DDBJ whole genome shotgun (WGS) entry which is preliminary data.</text>
</comment>
<dbReference type="InterPro" id="IPR010982">
    <property type="entry name" value="Lambda_DNA-bd_dom_sf"/>
</dbReference>
<evidence type="ECO:0000259" key="1">
    <source>
        <dbReference type="PROSITE" id="PS50943"/>
    </source>
</evidence>
<dbReference type="InterPro" id="IPR001387">
    <property type="entry name" value="Cro/C1-type_HTH"/>
</dbReference>
<proteinExistence type="predicted"/>
<dbReference type="EMBL" id="JBHLZU010000015">
    <property type="protein sequence ID" value="MFB9905928.1"/>
    <property type="molecule type" value="Genomic_DNA"/>
</dbReference>
<dbReference type="SMART" id="SM00530">
    <property type="entry name" value="HTH_XRE"/>
    <property type="match status" value="1"/>
</dbReference>
<evidence type="ECO:0000313" key="3">
    <source>
        <dbReference type="Proteomes" id="UP001589693"/>
    </source>
</evidence>
<sequence>MVAGLMIERARHEAGLTQEELAHAAGTSRPTLSAYEHDRKSPTMATMERLLRATGHTLAVEPLLSFSDRVTSRGRLVTVPSSLPRLEPRKAFAKVVLPLHLNWSSPGTVVDLSDRRQRALCYEVVLREGGADDIREYVDGALLVDLWDELVLPREVRAFWEPVVEAGI</sequence>
<reference evidence="2 3" key="1">
    <citation type="submission" date="2024-09" db="EMBL/GenBank/DDBJ databases">
        <authorList>
            <person name="Sun Q."/>
            <person name="Mori K."/>
        </authorList>
    </citation>
    <scope>NUCLEOTIDE SEQUENCE [LARGE SCALE GENOMIC DNA]</scope>
    <source>
        <strain evidence="2 3">TBRC 7907</strain>
    </source>
</reference>
<protein>
    <submittedName>
        <fullName evidence="2">Helix-turn-helix domain-containing protein</fullName>
    </submittedName>
</protein>
<keyword evidence="3" id="KW-1185">Reference proteome</keyword>
<dbReference type="Pfam" id="PF01381">
    <property type="entry name" value="HTH_3"/>
    <property type="match status" value="1"/>
</dbReference>
<feature type="domain" description="HTH cro/C1-type" evidence="1">
    <location>
        <begin position="7"/>
        <end position="63"/>
    </location>
</feature>
<name>A0ABV5ZYH8_9PSEU</name>
<evidence type="ECO:0000313" key="2">
    <source>
        <dbReference type="EMBL" id="MFB9905928.1"/>
    </source>
</evidence>
<accession>A0ABV5ZYH8</accession>
<dbReference type="RefSeq" id="WP_377853398.1">
    <property type="nucleotide sequence ID" value="NZ_JBHLZU010000015.1"/>
</dbReference>
<dbReference type="SUPFAM" id="SSF47413">
    <property type="entry name" value="lambda repressor-like DNA-binding domains"/>
    <property type="match status" value="1"/>
</dbReference>
<dbReference type="Proteomes" id="UP001589693">
    <property type="component" value="Unassembled WGS sequence"/>
</dbReference>
<dbReference type="Gene3D" id="1.10.260.40">
    <property type="entry name" value="lambda repressor-like DNA-binding domains"/>
    <property type="match status" value="1"/>
</dbReference>
<dbReference type="PROSITE" id="PS50943">
    <property type="entry name" value="HTH_CROC1"/>
    <property type="match status" value="1"/>
</dbReference>
<gene>
    <name evidence="2" type="ORF">ACFFQA_18490</name>
</gene>
<dbReference type="CDD" id="cd00093">
    <property type="entry name" value="HTH_XRE"/>
    <property type="match status" value="1"/>
</dbReference>